<evidence type="ECO:0000256" key="3">
    <source>
        <dbReference type="ARBA" id="ARBA00022606"/>
    </source>
</evidence>
<evidence type="ECO:0000256" key="6">
    <source>
        <dbReference type="ARBA" id="ARBA00022989"/>
    </source>
</evidence>
<dbReference type="InterPro" id="IPR004117">
    <property type="entry name" value="7tm6_olfct_rcpt"/>
</dbReference>
<evidence type="ECO:0000256" key="7">
    <source>
        <dbReference type="ARBA" id="ARBA00023136"/>
    </source>
</evidence>
<evidence type="ECO:0000256" key="1">
    <source>
        <dbReference type="ARBA" id="ARBA00004651"/>
    </source>
</evidence>
<sequence length="392" mass="45987">MTNVFKKIILKYIQTVGPRNEIDDIFFPALVYQSIYGQQVLDPRWSWRKHFIHQLLNVFLFIYVFIGTLECLKTSDDKDLQAEAYYTIIMITMFPVKMVLFIKSRFTFRDLYATIKNTLIDVIRRNPTADIKRVLQTGNRIVYSLFCIAIAPVLIYELTTLWNYIAGTRILLSRSTMTLMPMSSPYYEIAWFLHTILMFEISSTMILDMWFIVLIYFLCTAYQGLLSILKVERNTNSDEYAERLNKALREFYYTHLKLNKYLLLLIKMYKVSALIPLCNAAMCICLNLLLMSKEINWRFAPHMIPMFAEIFVYNWFGEQIKTKTNDVKLALLDFEWTSLKPKDRNAYLAIIIFMTKEVGLKTISGNDLSLITMTAVLKITYQSFTVLQTIDA</sequence>
<dbReference type="Proteomes" id="UP000663880">
    <property type="component" value="Unassembled WGS sequence"/>
</dbReference>
<evidence type="ECO:0000256" key="8">
    <source>
        <dbReference type="ARBA" id="ARBA00023170"/>
    </source>
</evidence>
<organism evidence="11 12">
    <name type="scientific">Pieris macdunnoughi</name>
    <dbReference type="NCBI Taxonomy" id="345717"/>
    <lineage>
        <taxon>Eukaryota</taxon>
        <taxon>Metazoa</taxon>
        <taxon>Ecdysozoa</taxon>
        <taxon>Arthropoda</taxon>
        <taxon>Hexapoda</taxon>
        <taxon>Insecta</taxon>
        <taxon>Pterygota</taxon>
        <taxon>Neoptera</taxon>
        <taxon>Endopterygota</taxon>
        <taxon>Lepidoptera</taxon>
        <taxon>Glossata</taxon>
        <taxon>Ditrysia</taxon>
        <taxon>Papilionoidea</taxon>
        <taxon>Pieridae</taxon>
        <taxon>Pierinae</taxon>
        <taxon>Pieris</taxon>
    </lineage>
</organism>
<gene>
    <name evidence="11" type="ORF">PMACD_LOCUS4175</name>
</gene>
<evidence type="ECO:0000256" key="9">
    <source>
        <dbReference type="ARBA" id="ARBA00023224"/>
    </source>
</evidence>
<dbReference type="AlphaFoldDB" id="A0A821PW87"/>
<feature type="transmembrane region" description="Helical" evidence="10">
    <location>
        <begin position="141"/>
        <end position="165"/>
    </location>
</feature>
<comment type="subcellular location">
    <subcellularLocation>
        <location evidence="1 10">Cell membrane</location>
        <topology evidence="1 10">Multi-pass membrane protein</topology>
    </subcellularLocation>
</comment>
<name>A0A821PW87_9NEOP</name>
<proteinExistence type="inferred from homology"/>
<comment type="similarity">
    <text evidence="10">Belongs to the insect chemoreceptor superfamily. Heteromeric odorant receptor channel (TC 1.A.69) family.</text>
</comment>
<keyword evidence="8 10" id="KW-0675">Receptor</keyword>
<keyword evidence="3 10" id="KW-0716">Sensory transduction</keyword>
<dbReference type="OrthoDB" id="7257204at2759"/>
<dbReference type="PANTHER" id="PTHR21137">
    <property type="entry name" value="ODORANT RECEPTOR"/>
    <property type="match status" value="1"/>
</dbReference>
<dbReference type="GO" id="GO:0004984">
    <property type="term" value="F:olfactory receptor activity"/>
    <property type="evidence" value="ECO:0007669"/>
    <property type="project" value="InterPro"/>
</dbReference>
<keyword evidence="4 10" id="KW-0812">Transmembrane</keyword>
<feature type="transmembrane region" description="Helical" evidence="10">
    <location>
        <begin position="209"/>
        <end position="229"/>
    </location>
</feature>
<reference evidence="11" key="1">
    <citation type="submission" date="2021-02" db="EMBL/GenBank/DDBJ databases">
        <authorList>
            <person name="Steward A R."/>
        </authorList>
    </citation>
    <scope>NUCLEOTIDE SEQUENCE</scope>
</reference>
<keyword evidence="12" id="KW-1185">Reference proteome</keyword>
<dbReference type="EMBL" id="CAJOBZ010000007">
    <property type="protein sequence ID" value="CAF4813296.1"/>
    <property type="molecule type" value="Genomic_DNA"/>
</dbReference>
<feature type="transmembrane region" description="Helical" evidence="10">
    <location>
        <begin position="297"/>
        <end position="316"/>
    </location>
</feature>
<dbReference type="GO" id="GO:0007165">
    <property type="term" value="P:signal transduction"/>
    <property type="evidence" value="ECO:0007669"/>
    <property type="project" value="UniProtKB-KW"/>
</dbReference>
<evidence type="ECO:0000256" key="10">
    <source>
        <dbReference type="RuleBase" id="RU351113"/>
    </source>
</evidence>
<comment type="caution">
    <text evidence="10">Lacks conserved residue(s) required for the propagation of feature annotation.</text>
</comment>
<evidence type="ECO:0000313" key="11">
    <source>
        <dbReference type="EMBL" id="CAF4813296.1"/>
    </source>
</evidence>
<feature type="transmembrane region" description="Helical" evidence="10">
    <location>
        <begin position="51"/>
        <end position="72"/>
    </location>
</feature>
<comment type="caution">
    <text evidence="11">The sequence shown here is derived from an EMBL/GenBank/DDBJ whole genome shotgun (WGS) entry which is preliminary data.</text>
</comment>
<keyword evidence="7 10" id="KW-0472">Membrane</keyword>
<dbReference type="PANTHER" id="PTHR21137:SF35">
    <property type="entry name" value="ODORANT RECEPTOR 19A-RELATED"/>
    <property type="match status" value="1"/>
</dbReference>
<dbReference type="GO" id="GO:0005886">
    <property type="term" value="C:plasma membrane"/>
    <property type="evidence" value="ECO:0007669"/>
    <property type="project" value="UniProtKB-SubCell"/>
</dbReference>
<feature type="transmembrane region" description="Helical" evidence="10">
    <location>
        <begin position="84"/>
        <end position="102"/>
    </location>
</feature>
<accession>A0A821PW87</accession>
<evidence type="ECO:0000256" key="4">
    <source>
        <dbReference type="ARBA" id="ARBA00022692"/>
    </source>
</evidence>
<evidence type="ECO:0000256" key="2">
    <source>
        <dbReference type="ARBA" id="ARBA00022475"/>
    </source>
</evidence>
<feature type="transmembrane region" description="Helical" evidence="10">
    <location>
        <begin position="271"/>
        <end position="291"/>
    </location>
</feature>
<dbReference type="Pfam" id="PF02949">
    <property type="entry name" value="7tm_6"/>
    <property type="match status" value="1"/>
</dbReference>
<keyword evidence="5 10" id="KW-0552">Olfaction</keyword>
<evidence type="ECO:0000313" key="12">
    <source>
        <dbReference type="Proteomes" id="UP000663880"/>
    </source>
</evidence>
<evidence type="ECO:0000256" key="5">
    <source>
        <dbReference type="ARBA" id="ARBA00022725"/>
    </source>
</evidence>
<keyword evidence="9 10" id="KW-0807">Transducer</keyword>
<keyword evidence="2" id="KW-1003">Cell membrane</keyword>
<keyword evidence="6 10" id="KW-1133">Transmembrane helix</keyword>
<dbReference type="GO" id="GO:0005549">
    <property type="term" value="F:odorant binding"/>
    <property type="evidence" value="ECO:0007669"/>
    <property type="project" value="InterPro"/>
</dbReference>
<protein>
    <recommendedName>
        <fullName evidence="10">Odorant receptor</fullName>
    </recommendedName>
</protein>